<dbReference type="EMBL" id="CP063361">
    <property type="protein sequence ID" value="UOD30517.1"/>
    <property type="molecule type" value="Genomic_DNA"/>
</dbReference>
<gene>
    <name evidence="1" type="ORF">INH39_01840</name>
</gene>
<keyword evidence="2" id="KW-1185">Reference proteome</keyword>
<evidence type="ECO:0000313" key="1">
    <source>
        <dbReference type="EMBL" id="UOD30517.1"/>
    </source>
</evidence>
<dbReference type="InterPro" id="IPR016024">
    <property type="entry name" value="ARM-type_fold"/>
</dbReference>
<dbReference type="SUPFAM" id="SSF48371">
    <property type="entry name" value="ARM repeat"/>
    <property type="match status" value="1"/>
</dbReference>
<accession>A0ABY4A7Y8</accession>
<evidence type="ECO:0000313" key="2">
    <source>
        <dbReference type="Proteomes" id="UP000831532"/>
    </source>
</evidence>
<reference evidence="1 2" key="1">
    <citation type="submission" date="2020-10" db="EMBL/GenBank/DDBJ databases">
        <title>Genome analysis of Massilia species.</title>
        <authorList>
            <person name="Jung D.-H."/>
        </authorList>
    </citation>
    <scope>NUCLEOTIDE SEQUENCE [LARGE SCALE GENOMIC DNA]</scope>
    <source>
        <strain evidence="2">sipir</strain>
    </source>
</reference>
<organism evidence="1 2">
    <name type="scientific">Massilia violaceinigra</name>
    <dbReference type="NCBI Taxonomy" id="2045208"/>
    <lineage>
        <taxon>Bacteria</taxon>
        <taxon>Pseudomonadati</taxon>
        <taxon>Pseudomonadota</taxon>
        <taxon>Betaproteobacteria</taxon>
        <taxon>Burkholderiales</taxon>
        <taxon>Oxalobacteraceae</taxon>
        <taxon>Telluria group</taxon>
        <taxon>Massilia</taxon>
    </lineage>
</organism>
<name>A0ABY4A7Y8_9BURK</name>
<dbReference type="RefSeq" id="WP_243491724.1">
    <property type="nucleotide sequence ID" value="NZ_CP063361.1"/>
</dbReference>
<proteinExistence type="predicted"/>
<sequence>MPITKNRQIIPAMVRRHIEDAAFFWSQYDNSEESHLLHLSELTRFTNFIGAHLDGVKIAGREAWPLALAALERWKKPGEAFVSTYSAACSGEPSDLDLIAGQLRACPEELIRGAISALAWAPWQAAERAITRWTAPGSEPVVVVTALRALTLINNSIVSDPSSSDSDTWLQAPLHVYLTSSDAHVRAAACRLAPLADDDEDLRSSLKDALQDSDLAVRAQAAIALAQLEQNMSEFEPDEKRRSERLIRLCENTLRQCIYSQVSLLASTTGWHAKQGNRRLNRWLTHLAGIIKPGHDHLPDILSSLPTRFALRFAAYHGDPANLPFVVKQMDNPETARYAGWVWQVITGIDIAEAGLILEEPASSPDSMLQGAPLDSDFDLSFPNGSAIACYPLSLQCGRRYLNGQPITLAATLDIIEGSSQPVRSIAVQHLQSLDSLFFLSIRAPASIQSRSTDEIREIIHLESME</sequence>
<dbReference type="Gene3D" id="1.25.10.10">
    <property type="entry name" value="Leucine-rich Repeat Variant"/>
    <property type="match status" value="1"/>
</dbReference>
<dbReference type="InterPro" id="IPR011989">
    <property type="entry name" value="ARM-like"/>
</dbReference>
<dbReference type="Proteomes" id="UP000831532">
    <property type="component" value="Chromosome"/>
</dbReference>
<dbReference type="Pfam" id="PF13646">
    <property type="entry name" value="HEAT_2"/>
    <property type="match status" value="1"/>
</dbReference>
<protein>
    <recommendedName>
        <fullName evidence="3">HEAT repeat domain-containing protein</fullName>
    </recommendedName>
</protein>
<evidence type="ECO:0008006" key="3">
    <source>
        <dbReference type="Google" id="ProtNLM"/>
    </source>
</evidence>